<dbReference type="InterPro" id="IPR042150">
    <property type="entry name" value="MmRce1-like"/>
</dbReference>
<gene>
    <name evidence="3" type="ORF">H7B90_03140</name>
</gene>
<keyword evidence="1" id="KW-0472">Membrane</keyword>
<name>A0A841TTH6_9BACL</name>
<dbReference type="GO" id="GO:0006508">
    <property type="term" value="P:proteolysis"/>
    <property type="evidence" value="ECO:0007669"/>
    <property type="project" value="UniProtKB-KW"/>
</dbReference>
<dbReference type="EMBL" id="JACJVR010000009">
    <property type="protein sequence ID" value="MBB6690388.1"/>
    <property type="molecule type" value="Genomic_DNA"/>
</dbReference>
<evidence type="ECO:0000313" key="3">
    <source>
        <dbReference type="EMBL" id="MBB6690388.1"/>
    </source>
</evidence>
<sequence>MLTVRNRQPSLGLVLLVYYLIASAGALLLGLIQPVLGVPEVVLQLTQFGPALGVAAILLLWPRARRPALTVDLRLWPSKPRWFLVSAVLIAGTFLAAWLWYVVTGHSVSFASPTSLSHPFWLIAVAQLVGAAGEEIGWRCFLQPTLQSRIGVFPASVVVGLLWGIWHVGVFAEGWAYASLFLLFAVSLSVILGELLRDAKGGRLPLAAFYHALVNLGLLLWFNEEDGSRLAMGSLAAACAIGAIVVLANGLERRHGRRGYTLAGRR</sequence>
<feature type="transmembrane region" description="Helical" evidence="1">
    <location>
        <begin position="41"/>
        <end position="61"/>
    </location>
</feature>
<dbReference type="GO" id="GO:0004175">
    <property type="term" value="F:endopeptidase activity"/>
    <property type="evidence" value="ECO:0007669"/>
    <property type="project" value="UniProtKB-ARBA"/>
</dbReference>
<dbReference type="InterPro" id="IPR003675">
    <property type="entry name" value="Rce1/LyrA-like_dom"/>
</dbReference>
<keyword evidence="1" id="KW-0812">Transmembrane</keyword>
<keyword evidence="4" id="KW-1185">Reference proteome</keyword>
<feature type="transmembrane region" description="Helical" evidence="1">
    <location>
        <begin position="228"/>
        <end position="248"/>
    </location>
</feature>
<dbReference type="GO" id="GO:0080120">
    <property type="term" value="P:CAAX-box protein maturation"/>
    <property type="evidence" value="ECO:0007669"/>
    <property type="project" value="UniProtKB-ARBA"/>
</dbReference>
<dbReference type="PANTHER" id="PTHR35797">
    <property type="entry name" value="PROTEASE-RELATED"/>
    <property type="match status" value="1"/>
</dbReference>
<feature type="transmembrane region" description="Helical" evidence="1">
    <location>
        <begin position="174"/>
        <end position="192"/>
    </location>
</feature>
<evidence type="ECO:0000256" key="1">
    <source>
        <dbReference type="SAM" id="Phobius"/>
    </source>
</evidence>
<dbReference type="Proteomes" id="UP000553776">
    <property type="component" value="Unassembled WGS sequence"/>
</dbReference>
<proteinExistence type="predicted"/>
<keyword evidence="3" id="KW-0645">Protease</keyword>
<comment type="caution">
    <text evidence="3">The sequence shown here is derived from an EMBL/GenBank/DDBJ whole genome shotgun (WGS) entry which is preliminary data.</text>
</comment>
<keyword evidence="3" id="KW-0378">Hydrolase</keyword>
<feature type="transmembrane region" description="Helical" evidence="1">
    <location>
        <begin position="12"/>
        <end position="35"/>
    </location>
</feature>
<dbReference type="GO" id="GO:0008237">
    <property type="term" value="F:metallopeptidase activity"/>
    <property type="evidence" value="ECO:0007669"/>
    <property type="project" value="UniProtKB-KW"/>
</dbReference>
<dbReference type="AlphaFoldDB" id="A0A841TTH6"/>
<keyword evidence="1" id="KW-1133">Transmembrane helix</keyword>
<dbReference type="Pfam" id="PF02517">
    <property type="entry name" value="Rce1-like"/>
    <property type="match status" value="1"/>
</dbReference>
<evidence type="ECO:0000313" key="4">
    <source>
        <dbReference type="Proteomes" id="UP000553776"/>
    </source>
</evidence>
<feature type="domain" description="CAAX prenyl protease 2/Lysostaphin resistance protein A-like" evidence="2">
    <location>
        <begin position="118"/>
        <end position="216"/>
    </location>
</feature>
<reference evidence="3 4" key="1">
    <citation type="submission" date="2020-08" db="EMBL/GenBank/DDBJ databases">
        <title>Cohnella phylogeny.</title>
        <authorList>
            <person name="Dunlap C."/>
        </authorList>
    </citation>
    <scope>NUCLEOTIDE SEQUENCE [LARGE SCALE GENOMIC DNA]</scope>
    <source>
        <strain evidence="3 4">DSM 25239</strain>
    </source>
</reference>
<dbReference type="RefSeq" id="WP_185134421.1">
    <property type="nucleotide sequence ID" value="NZ_BORM01000051.1"/>
</dbReference>
<protein>
    <submittedName>
        <fullName evidence="3">CPBP family intramembrane metalloprotease</fullName>
    </submittedName>
</protein>
<feature type="transmembrane region" description="Helical" evidence="1">
    <location>
        <begin position="150"/>
        <end position="168"/>
    </location>
</feature>
<feature type="transmembrane region" description="Helical" evidence="1">
    <location>
        <begin position="204"/>
        <end position="222"/>
    </location>
</feature>
<keyword evidence="3" id="KW-0482">Metalloprotease</keyword>
<feature type="transmembrane region" description="Helical" evidence="1">
    <location>
        <begin position="120"/>
        <end position="138"/>
    </location>
</feature>
<accession>A0A841TTH6</accession>
<evidence type="ECO:0000259" key="2">
    <source>
        <dbReference type="Pfam" id="PF02517"/>
    </source>
</evidence>
<dbReference type="PANTHER" id="PTHR35797:SF1">
    <property type="entry name" value="PROTEASE"/>
    <property type="match status" value="1"/>
</dbReference>
<organism evidence="3 4">
    <name type="scientific">Cohnella xylanilytica</name>
    <dbReference type="NCBI Taxonomy" id="557555"/>
    <lineage>
        <taxon>Bacteria</taxon>
        <taxon>Bacillati</taxon>
        <taxon>Bacillota</taxon>
        <taxon>Bacilli</taxon>
        <taxon>Bacillales</taxon>
        <taxon>Paenibacillaceae</taxon>
        <taxon>Cohnella</taxon>
    </lineage>
</organism>
<feature type="transmembrane region" description="Helical" evidence="1">
    <location>
        <begin position="82"/>
        <end position="100"/>
    </location>
</feature>